<feature type="non-terminal residue" evidence="1">
    <location>
        <position position="171"/>
    </location>
</feature>
<evidence type="ECO:0000313" key="1">
    <source>
        <dbReference type="EMBL" id="GIQ92755.1"/>
    </source>
</evidence>
<dbReference type="GO" id="GO:0006979">
    <property type="term" value="P:response to oxidative stress"/>
    <property type="evidence" value="ECO:0007669"/>
    <property type="project" value="TreeGrafter"/>
</dbReference>
<organism evidence="1 2">
    <name type="scientific">Kipferlia bialata</name>
    <dbReference type="NCBI Taxonomy" id="797122"/>
    <lineage>
        <taxon>Eukaryota</taxon>
        <taxon>Metamonada</taxon>
        <taxon>Carpediemonas-like organisms</taxon>
        <taxon>Kipferlia</taxon>
    </lineage>
</organism>
<sequence length="171" mass="18635">ETPYVTMVTRLFGDRLVIANATGCSSIWGYSYPYTPYAKNDRTGRGPAWANSLFEDNAEYGFGIYTSLCQRRDRIRQFVAKVLTEDRTMDTIGAVGDALKAWLPVWDSRSASRVATDAVRAALADLPAAKLSEAKALSSVFSTLSLESSLSLLAKPTMFIVGGDGWAYDIG</sequence>
<proteinExistence type="predicted"/>
<dbReference type="EMBL" id="BDIP01010460">
    <property type="protein sequence ID" value="GIQ92755.1"/>
    <property type="molecule type" value="Genomic_DNA"/>
</dbReference>
<dbReference type="Proteomes" id="UP000265618">
    <property type="component" value="Unassembled WGS sequence"/>
</dbReference>
<dbReference type="InterPro" id="IPR029061">
    <property type="entry name" value="THDP-binding"/>
</dbReference>
<dbReference type="PANTHER" id="PTHR32154">
    <property type="entry name" value="PYRUVATE-FLAVODOXIN OXIDOREDUCTASE-RELATED"/>
    <property type="match status" value="1"/>
</dbReference>
<keyword evidence="2" id="KW-1185">Reference proteome</keyword>
<dbReference type="SUPFAM" id="SSF52518">
    <property type="entry name" value="Thiamin diphosphate-binding fold (THDP-binding)"/>
    <property type="match status" value="1"/>
</dbReference>
<dbReference type="InterPro" id="IPR050722">
    <property type="entry name" value="Pyruvate:ferred/Flavod_OxRd"/>
</dbReference>
<comment type="caution">
    <text evidence="1">The sequence shown here is derived from an EMBL/GenBank/DDBJ whole genome shotgun (WGS) entry which is preliminary data.</text>
</comment>
<protein>
    <submittedName>
        <fullName evidence="1">Uncharacterized protein</fullName>
    </submittedName>
</protein>
<dbReference type="OrthoDB" id="10594356at2759"/>
<dbReference type="AlphaFoldDB" id="A0A9K3DEA4"/>
<reference evidence="1 2" key="1">
    <citation type="journal article" date="2018" name="PLoS ONE">
        <title>The draft genome of Kipferlia bialata reveals reductive genome evolution in fornicate parasites.</title>
        <authorList>
            <person name="Tanifuji G."/>
            <person name="Takabayashi S."/>
            <person name="Kume K."/>
            <person name="Takagi M."/>
            <person name="Nakayama T."/>
            <person name="Kamikawa R."/>
            <person name="Inagaki Y."/>
            <person name="Hashimoto T."/>
        </authorList>
    </citation>
    <scope>NUCLEOTIDE SEQUENCE [LARGE SCALE GENOMIC DNA]</scope>
    <source>
        <strain evidence="1">NY0173</strain>
    </source>
</reference>
<dbReference type="PANTHER" id="PTHR32154:SF0">
    <property type="entry name" value="PYRUVATE-FLAVODOXIN OXIDOREDUCTASE-RELATED"/>
    <property type="match status" value="1"/>
</dbReference>
<evidence type="ECO:0000313" key="2">
    <source>
        <dbReference type="Proteomes" id="UP000265618"/>
    </source>
</evidence>
<gene>
    <name evidence="1" type="ORF">KIPB_016706</name>
</gene>
<name>A0A9K3DEA4_9EUKA</name>
<accession>A0A9K3DEA4</accession>
<feature type="non-terminal residue" evidence="1">
    <location>
        <position position="1"/>
    </location>
</feature>
<dbReference type="Gene3D" id="3.40.50.970">
    <property type="match status" value="1"/>
</dbReference>